<evidence type="ECO:0000256" key="2">
    <source>
        <dbReference type="ARBA" id="ARBA00009949"/>
    </source>
</evidence>
<evidence type="ECO:0000313" key="11">
    <source>
        <dbReference type="Proteomes" id="UP000193689"/>
    </source>
</evidence>
<dbReference type="InParanoid" id="A0A1Y2E8H0"/>
<protein>
    <recommendedName>
        <fullName evidence="4">Mitochondrial zinc maintenance protein 1, mitochondrial</fullName>
    </recommendedName>
</protein>
<dbReference type="GeneID" id="63771814"/>
<evidence type="ECO:0000256" key="1">
    <source>
        <dbReference type="ARBA" id="ARBA00004305"/>
    </source>
</evidence>
<feature type="region of interest" description="Disordered" evidence="9">
    <location>
        <begin position="87"/>
        <end position="123"/>
    </location>
</feature>
<evidence type="ECO:0000313" key="10">
    <source>
        <dbReference type="EMBL" id="ORY67576.1"/>
    </source>
</evidence>
<proteinExistence type="inferred from homology"/>
<comment type="similarity">
    <text evidence="2">Belongs to the complex I LYR family. MZM1 subfamily.</text>
</comment>
<dbReference type="GO" id="GO:0034551">
    <property type="term" value="P:mitochondrial respiratory chain complex III assembly"/>
    <property type="evidence" value="ECO:0007669"/>
    <property type="project" value="InterPro"/>
</dbReference>
<dbReference type="EMBL" id="MCFJ01000004">
    <property type="protein sequence ID" value="ORY67576.1"/>
    <property type="molecule type" value="Genomic_DNA"/>
</dbReference>
<keyword evidence="5" id="KW-0809">Transit peptide</keyword>
<gene>
    <name evidence="10" type="ORF">BCR38DRAFT_338261</name>
</gene>
<comment type="function">
    <text evidence="8">Assembly factor required for Rieske Fe-S protein RIP1 incorporation into the cytochrome b-c1 (CIII) complex. Functions as a chaperone, binding to this subunit within the mitochondrial matrix and stabilizing it prior to its translocation and insertion into the late CIII dimeric intermediate within the mitochondrial inner membrane. Modulates the mitochondrial matrix zinc pool.</text>
</comment>
<dbReference type="FunCoup" id="A0A1Y2E8H0">
    <property type="interactions" value="13"/>
</dbReference>
<evidence type="ECO:0000256" key="9">
    <source>
        <dbReference type="SAM" id="MobiDB-lite"/>
    </source>
</evidence>
<name>A0A1Y2E8H0_9PEZI</name>
<dbReference type="AlphaFoldDB" id="A0A1Y2E8H0"/>
<reference evidence="10 11" key="1">
    <citation type="submission" date="2016-07" db="EMBL/GenBank/DDBJ databases">
        <title>Pervasive Adenine N6-methylation of Active Genes in Fungi.</title>
        <authorList>
            <consortium name="DOE Joint Genome Institute"/>
            <person name="Mondo S.J."/>
            <person name="Dannebaum R.O."/>
            <person name="Kuo R.C."/>
            <person name="Labutti K."/>
            <person name="Haridas S."/>
            <person name="Kuo A."/>
            <person name="Salamov A."/>
            <person name="Ahrendt S.R."/>
            <person name="Lipzen A."/>
            <person name="Sullivan W."/>
            <person name="Andreopoulos W.B."/>
            <person name="Clum A."/>
            <person name="Lindquist E."/>
            <person name="Daum C."/>
            <person name="Ramamoorthy G.K."/>
            <person name="Gryganskyi A."/>
            <person name="Culley D."/>
            <person name="Magnuson J.K."/>
            <person name="James T.Y."/>
            <person name="O'Malley M.A."/>
            <person name="Stajich J.E."/>
            <person name="Spatafora J.W."/>
            <person name="Visel A."/>
            <person name="Grigoriev I.V."/>
        </authorList>
    </citation>
    <scope>NUCLEOTIDE SEQUENCE [LARGE SCALE GENOMIC DNA]</scope>
    <source>
        <strain evidence="10 11">CBS 129021</strain>
    </source>
</reference>
<dbReference type="InterPro" id="IPR050435">
    <property type="entry name" value="MZM1/LYRM7"/>
</dbReference>
<organism evidence="10 11">
    <name type="scientific">Pseudomassariella vexata</name>
    <dbReference type="NCBI Taxonomy" id="1141098"/>
    <lineage>
        <taxon>Eukaryota</taxon>
        <taxon>Fungi</taxon>
        <taxon>Dikarya</taxon>
        <taxon>Ascomycota</taxon>
        <taxon>Pezizomycotina</taxon>
        <taxon>Sordariomycetes</taxon>
        <taxon>Xylariomycetidae</taxon>
        <taxon>Amphisphaeriales</taxon>
        <taxon>Pseudomassariaceae</taxon>
        <taxon>Pseudomassariella</taxon>
    </lineage>
</organism>
<dbReference type="GO" id="GO:0044183">
    <property type="term" value="F:protein folding chaperone"/>
    <property type="evidence" value="ECO:0007669"/>
    <property type="project" value="TreeGrafter"/>
</dbReference>
<dbReference type="PANTHER" id="PTHR46749:SF1">
    <property type="entry name" value="COMPLEX III ASSEMBLY FACTOR LYRM7"/>
    <property type="match status" value="1"/>
</dbReference>
<comment type="caution">
    <text evidence="10">The sequence shown here is derived from an EMBL/GenBank/DDBJ whole genome shotgun (WGS) entry which is preliminary data.</text>
</comment>
<evidence type="ECO:0000256" key="7">
    <source>
        <dbReference type="ARBA" id="ARBA00023186"/>
    </source>
</evidence>
<comment type="subcellular location">
    <subcellularLocation>
        <location evidence="1">Mitochondrion matrix</location>
    </subcellularLocation>
</comment>
<dbReference type="GO" id="GO:0005759">
    <property type="term" value="C:mitochondrial matrix"/>
    <property type="evidence" value="ECO:0007669"/>
    <property type="project" value="UniProtKB-SubCell"/>
</dbReference>
<evidence type="ECO:0000256" key="6">
    <source>
        <dbReference type="ARBA" id="ARBA00023128"/>
    </source>
</evidence>
<evidence type="ECO:0000256" key="5">
    <source>
        <dbReference type="ARBA" id="ARBA00022946"/>
    </source>
</evidence>
<dbReference type="CDD" id="cd20267">
    <property type="entry name" value="Complex1_LYR_LYRM7"/>
    <property type="match status" value="1"/>
</dbReference>
<keyword evidence="6" id="KW-0496">Mitochondrion</keyword>
<dbReference type="OrthoDB" id="529194at2759"/>
<dbReference type="RefSeq" id="XP_040718200.1">
    <property type="nucleotide sequence ID" value="XM_040855602.1"/>
</dbReference>
<feature type="compositionally biased region" description="Polar residues" evidence="9">
    <location>
        <begin position="114"/>
        <end position="123"/>
    </location>
</feature>
<keyword evidence="7" id="KW-0143">Chaperone</keyword>
<evidence type="ECO:0000256" key="8">
    <source>
        <dbReference type="ARBA" id="ARBA00025268"/>
    </source>
</evidence>
<dbReference type="InterPro" id="IPR045298">
    <property type="entry name" value="Complex1_LYR_LYRM7"/>
</dbReference>
<comment type="subunit">
    <text evidence="3">Interacts with RIP1.</text>
</comment>
<dbReference type="STRING" id="1141098.A0A1Y2E8H0"/>
<dbReference type="PANTHER" id="PTHR46749">
    <property type="entry name" value="COMPLEX III ASSEMBLY FACTOR LYRM7"/>
    <property type="match status" value="1"/>
</dbReference>
<dbReference type="Proteomes" id="UP000193689">
    <property type="component" value="Unassembled WGS sequence"/>
</dbReference>
<evidence type="ECO:0000256" key="4">
    <source>
        <dbReference type="ARBA" id="ARBA00015108"/>
    </source>
</evidence>
<evidence type="ECO:0000256" key="3">
    <source>
        <dbReference type="ARBA" id="ARBA00011589"/>
    </source>
</evidence>
<sequence length="123" mass="13691">MAAIAAYRNLFRAVRIAFKGDESILNAAQYQIRTGFRENASLDPTNPAIPEHIKHAEDVATILRRNVVQGQKDGEAYKLRIHEYTERGDNDTVKMPPKPTPIDGKTSRCGGSQLGNESLKTLR</sequence>
<accession>A0A1Y2E8H0</accession>
<keyword evidence="11" id="KW-1185">Reference proteome</keyword>